<evidence type="ECO:0000259" key="1">
    <source>
        <dbReference type="Pfam" id="PF07883"/>
    </source>
</evidence>
<name>A0ABU5F6Y6_9BACT</name>
<gene>
    <name evidence="2" type="ORF">R5W23_004744</name>
</gene>
<dbReference type="CDD" id="cd06981">
    <property type="entry name" value="cupin_reut_a1446"/>
    <property type="match status" value="1"/>
</dbReference>
<accession>A0ABU5F6Y6</accession>
<dbReference type="EMBL" id="JAXBLV010000233">
    <property type="protein sequence ID" value="MDY3563244.1"/>
    <property type="molecule type" value="Genomic_DNA"/>
</dbReference>
<proteinExistence type="predicted"/>
<protein>
    <submittedName>
        <fullName evidence="2">Cupin domain-containing protein</fullName>
    </submittedName>
</protein>
<dbReference type="InterPro" id="IPR013096">
    <property type="entry name" value="Cupin_2"/>
</dbReference>
<dbReference type="Proteomes" id="UP001272242">
    <property type="component" value="Unassembled WGS sequence"/>
</dbReference>
<evidence type="ECO:0000313" key="3">
    <source>
        <dbReference type="Proteomes" id="UP001272242"/>
    </source>
</evidence>
<dbReference type="InterPro" id="IPR011051">
    <property type="entry name" value="RmlC_Cupin_sf"/>
</dbReference>
<comment type="caution">
    <text evidence="2">The sequence shown here is derived from an EMBL/GenBank/DDBJ whole genome shotgun (WGS) entry which is preliminary data.</text>
</comment>
<organism evidence="2 3">
    <name type="scientific">Gemmata algarum</name>
    <dbReference type="NCBI Taxonomy" id="2975278"/>
    <lineage>
        <taxon>Bacteria</taxon>
        <taxon>Pseudomonadati</taxon>
        <taxon>Planctomycetota</taxon>
        <taxon>Planctomycetia</taxon>
        <taxon>Gemmatales</taxon>
        <taxon>Gemmataceae</taxon>
        <taxon>Gemmata</taxon>
    </lineage>
</organism>
<sequence length="109" mass="12103">MTNGNLFAALPATRPPAEVFEILVERAGWKVERIVSWGHVTAPGEWFDQTTDEFVALLSGAARLQVEGEPAPRELAPGDWVFLPAHVRHRVEWTDEGIPTVWLAIHAVP</sequence>
<feature type="domain" description="Cupin type-2" evidence="1">
    <location>
        <begin position="48"/>
        <end position="105"/>
    </location>
</feature>
<dbReference type="RefSeq" id="WP_320689472.1">
    <property type="nucleotide sequence ID" value="NZ_JAXBLV010000233.1"/>
</dbReference>
<keyword evidence="3" id="KW-1185">Reference proteome</keyword>
<dbReference type="InterPro" id="IPR014710">
    <property type="entry name" value="RmlC-like_jellyroll"/>
</dbReference>
<dbReference type="Pfam" id="PF07883">
    <property type="entry name" value="Cupin_2"/>
    <property type="match status" value="1"/>
</dbReference>
<reference evidence="3" key="1">
    <citation type="journal article" date="2023" name="Mar. Drugs">
        <title>Gemmata algarum, a Novel Planctomycete Isolated from an Algal Mat, Displays Antimicrobial Activity.</title>
        <authorList>
            <person name="Kumar G."/>
            <person name="Kallscheuer N."/>
            <person name="Kashif M."/>
            <person name="Ahamad S."/>
            <person name="Jagadeeshwari U."/>
            <person name="Pannikurungottu S."/>
            <person name="Haufschild T."/>
            <person name="Kabuu M."/>
            <person name="Sasikala C."/>
            <person name="Jogler C."/>
            <person name="Ramana C."/>
        </authorList>
    </citation>
    <scope>NUCLEOTIDE SEQUENCE [LARGE SCALE GENOMIC DNA]</scope>
    <source>
        <strain evidence="3">JC673</strain>
    </source>
</reference>
<dbReference type="SUPFAM" id="SSF51182">
    <property type="entry name" value="RmlC-like cupins"/>
    <property type="match status" value="1"/>
</dbReference>
<dbReference type="Gene3D" id="2.60.120.10">
    <property type="entry name" value="Jelly Rolls"/>
    <property type="match status" value="1"/>
</dbReference>
<evidence type="ECO:0000313" key="2">
    <source>
        <dbReference type="EMBL" id="MDY3563244.1"/>
    </source>
</evidence>